<feature type="region of interest" description="Disordered" evidence="1">
    <location>
        <begin position="26"/>
        <end position="55"/>
    </location>
</feature>
<reference evidence="2 3" key="1">
    <citation type="submission" date="2016-04" db="EMBL/GenBank/DDBJ databases">
        <title>High quality genome of the nematocidal Bacillus thuringiensis MYBT18246.</title>
        <authorList>
            <person name="Hollensteiner J."/>
            <person name="Poehlein A."/>
            <person name="Sproeer C."/>
            <person name="Bunk B."/>
            <person name="Rosenstiel P."/>
            <person name="Schulenburg H."/>
            <person name="Liesegang H."/>
        </authorList>
    </citation>
    <scope>NUCLEOTIDE SEQUENCE [LARGE SCALE GENOMIC DNA]</scope>
    <source>
        <strain evidence="2 3">MYBT18246</strain>
    </source>
</reference>
<name>A0A9W3SDS7_BACTU</name>
<evidence type="ECO:0000313" key="3">
    <source>
        <dbReference type="Proteomes" id="UP000092743"/>
    </source>
</evidence>
<evidence type="ECO:0000313" key="2">
    <source>
        <dbReference type="EMBL" id="ANS49287.1"/>
    </source>
</evidence>
<organism evidence="2 3">
    <name type="scientific">Bacillus thuringiensis</name>
    <dbReference type="NCBI Taxonomy" id="1428"/>
    <lineage>
        <taxon>Bacteria</taxon>
        <taxon>Bacillati</taxon>
        <taxon>Bacillota</taxon>
        <taxon>Bacilli</taxon>
        <taxon>Bacillales</taxon>
        <taxon>Bacillaceae</taxon>
        <taxon>Bacillus</taxon>
        <taxon>Bacillus cereus group</taxon>
    </lineage>
</organism>
<protein>
    <submittedName>
        <fullName evidence="2">Uncharacterized protein</fullName>
    </submittedName>
</protein>
<dbReference type="RefSeq" id="WP_016125040.1">
    <property type="nucleotide sequence ID" value="NZ_CP015350.1"/>
</dbReference>
<accession>A0A9W3SDS7</accession>
<dbReference type="AlphaFoldDB" id="A0A9W3SDS7"/>
<dbReference type="Proteomes" id="UP000092743">
    <property type="component" value="Chromosome"/>
</dbReference>
<dbReference type="EMBL" id="CP015350">
    <property type="protein sequence ID" value="ANS49287.1"/>
    <property type="molecule type" value="Genomic_DNA"/>
</dbReference>
<proteinExistence type="predicted"/>
<evidence type="ECO:0000256" key="1">
    <source>
        <dbReference type="SAM" id="MobiDB-lite"/>
    </source>
</evidence>
<feature type="compositionally biased region" description="Polar residues" evidence="1">
    <location>
        <begin position="38"/>
        <end position="55"/>
    </location>
</feature>
<gene>
    <name evidence="2" type="ORF">BT246_39410</name>
</gene>
<sequence>MSNDNNKIPSFRGIVQNGKTQTIKGVGTTKVTRDKFSENTTTYMTRNNNSKKQGN</sequence>